<evidence type="ECO:0000313" key="9">
    <source>
        <dbReference type="EMBL" id="UWP87568.1"/>
    </source>
</evidence>
<dbReference type="Proteomes" id="UP001059617">
    <property type="component" value="Chromosome"/>
</dbReference>
<feature type="domain" description="Mannitol dehydrogenase N-terminal" evidence="7">
    <location>
        <begin position="28"/>
        <end position="242"/>
    </location>
</feature>
<dbReference type="InterPro" id="IPR013131">
    <property type="entry name" value="Mannitol_DH_N"/>
</dbReference>
<accession>A0ABY5WE28</accession>
<keyword evidence="4" id="KW-0560">Oxidoreductase</keyword>
<dbReference type="PROSITE" id="PS00974">
    <property type="entry name" value="MANNITOL_DHGENASE"/>
    <property type="match status" value="1"/>
</dbReference>
<dbReference type="InterPro" id="IPR023027">
    <property type="entry name" value="Mannitol_DH_CS"/>
</dbReference>
<protein>
    <recommendedName>
        <fullName evidence="3">Mannitol-1-phosphate 5-dehydrogenase</fullName>
        <ecNumber evidence="2">1.1.1.17</ecNumber>
    </recommendedName>
</protein>
<dbReference type="InterPro" id="IPR008927">
    <property type="entry name" value="6-PGluconate_DH-like_C_sf"/>
</dbReference>
<dbReference type="EMBL" id="CP073720">
    <property type="protein sequence ID" value="UWP87568.1"/>
    <property type="molecule type" value="Genomic_DNA"/>
</dbReference>
<dbReference type="SUPFAM" id="SSF51735">
    <property type="entry name" value="NAD(P)-binding Rossmann-fold domains"/>
    <property type="match status" value="1"/>
</dbReference>
<evidence type="ECO:0000256" key="5">
    <source>
        <dbReference type="ARBA" id="ARBA00023027"/>
    </source>
</evidence>
<dbReference type="Pfam" id="PF08125">
    <property type="entry name" value="Mannitol_dh_C"/>
    <property type="match status" value="1"/>
</dbReference>
<comment type="similarity">
    <text evidence="1">Belongs to the mannitol dehydrogenase family.</text>
</comment>
<proteinExistence type="inferred from homology"/>
<evidence type="ECO:0000313" key="10">
    <source>
        <dbReference type="Proteomes" id="UP001059617"/>
    </source>
</evidence>
<dbReference type="PANTHER" id="PTHR43362:SF1">
    <property type="entry name" value="MANNITOL DEHYDROGENASE 2-RELATED"/>
    <property type="match status" value="1"/>
</dbReference>
<evidence type="ECO:0000256" key="4">
    <source>
        <dbReference type="ARBA" id="ARBA00023002"/>
    </source>
</evidence>
<dbReference type="EC" id="1.1.1.17" evidence="2"/>
<dbReference type="InterPro" id="IPR036291">
    <property type="entry name" value="NAD(P)-bd_dom_sf"/>
</dbReference>
<gene>
    <name evidence="9" type="ORF">Dfulv_30375</name>
</gene>
<feature type="domain" description="Mannitol dehydrogenase C-terminal" evidence="8">
    <location>
        <begin position="253"/>
        <end position="400"/>
    </location>
</feature>
<evidence type="ECO:0000256" key="2">
    <source>
        <dbReference type="ARBA" id="ARBA00012939"/>
    </source>
</evidence>
<dbReference type="Pfam" id="PF01232">
    <property type="entry name" value="Mannitol_dh"/>
    <property type="match status" value="1"/>
</dbReference>
<reference evidence="9" key="2">
    <citation type="submission" date="2022-09" db="EMBL/GenBank/DDBJ databases">
        <title>Biosynthetic gene clusters of Dactylosporangioum fulvum.</title>
        <authorList>
            <person name="Caradec T."/>
        </authorList>
    </citation>
    <scope>NUCLEOTIDE SEQUENCE</scope>
    <source>
        <strain evidence="9">NRRL B-16292</strain>
    </source>
</reference>
<dbReference type="PANTHER" id="PTHR43362">
    <property type="entry name" value="MANNITOL DEHYDROGENASE DSF1-RELATED"/>
    <property type="match status" value="1"/>
</dbReference>
<evidence type="ECO:0000256" key="3">
    <source>
        <dbReference type="ARBA" id="ARBA00016219"/>
    </source>
</evidence>
<evidence type="ECO:0000256" key="6">
    <source>
        <dbReference type="ARBA" id="ARBA00048615"/>
    </source>
</evidence>
<dbReference type="InterPro" id="IPR050988">
    <property type="entry name" value="Mannitol_DH/Oxidoreductase"/>
</dbReference>
<organism evidence="9 10">
    <name type="scientific">Dactylosporangium fulvum</name>
    <dbReference type="NCBI Taxonomy" id="53359"/>
    <lineage>
        <taxon>Bacteria</taxon>
        <taxon>Bacillati</taxon>
        <taxon>Actinomycetota</taxon>
        <taxon>Actinomycetes</taxon>
        <taxon>Micromonosporales</taxon>
        <taxon>Micromonosporaceae</taxon>
        <taxon>Dactylosporangium</taxon>
    </lineage>
</organism>
<name>A0ABY5WE28_9ACTN</name>
<dbReference type="InterPro" id="IPR013118">
    <property type="entry name" value="Mannitol_DH_C"/>
</dbReference>
<dbReference type="RefSeq" id="WP_259868392.1">
    <property type="nucleotide sequence ID" value="NZ_BAAAST010000084.1"/>
</dbReference>
<evidence type="ECO:0000256" key="1">
    <source>
        <dbReference type="ARBA" id="ARBA00006541"/>
    </source>
</evidence>
<keyword evidence="10" id="KW-1185">Reference proteome</keyword>
<comment type="catalytic activity">
    <reaction evidence="6">
        <text>D-mannitol 1-phosphate + NAD(+) = beta-D-fructose 6-phosphate + NADH + H(+)</text>
        <dbReference type="Rhea" id="RHEA:19661"/>
        <dbReference type="ChEBI" id="CHEBI:15378"/>
        <dbReference type="ChEBI" id="CHEBI:57540"/>
        <dbReference type="ChEBI" id="CHEBI:57634"/>
        <dbReference type="ChEBI" id="CHEBI:57945"/>
        <dbReference type="ChEBI" id="CHEBI:61381"/>
        <dbReference type="EC" id="1.1.1.17"/>
    </reaction>
</comment>
<dbReference type="SUPFAM" id="SSF48179">
    <property type="entry name" value="6-phosphogluconate dehydrogenase C-terminal domain-like"/>
    <property type="match status" value="1"/>
</dbReference>
<reference evidence="9" key="1">
    <citation type="submission" date="2021-04" db="EMBL/GenBank/DDBJ databases">
        <authorList>
            <person name="Hartkoorn R.C."/>
            <person name="Beaudoing E."/>
            <person name="Hot D."/>
        </authorList>
    </citation>
    <scope>NUCLEOTIDE SEQUENCE</scope>
    <source>
        <strain evidence="9">NRRL B-16292</strain>
    </source>
</reference>
<dbReference type="Gene3D" id="3.40.50.720">
    <property type="entry name" value="NAD(P)-binding Rossmann-like Domain"/>
    <property type="match status" value="1"/>
</dbReference>
<sequence>MERLSLSTLDLLDAAARPPVRPGDVGAGILHLGLGAFHRAHQAVYTEEAIAAAGGDWGIVGVAPRSRAVLDPLLEQDLLYSVLTLDGTRAQGRVCGALTGALHAASDPDAVVARIADPDIRIVTLTVTEKAYRPDSAVLGLLVRGLAARAATGAPIALVSCDNLAGNGKRLRGLVTRALPSAAEHVSFPGTTVDRIVPAGTEDTHACAASLLGVEDRAAVAAEPFSQWVIEDDFPGGRPAWERAGAVMTADAAPYERLKLRVLNGVHSALAYLGALAGAPTIDRALALPGMRATMERLIEADIAPTLEPPPGLSIERYGLSALDRFANSALRHRTLQVAMDGTQKLPQRLLGTIADRRAAGALPRYAALVLAAWMRFVRGTADDGSPLPLDDPLADRIRATPSLLDLHEIFPPGFADDTELRAEIARWARELDRHGVATILRAVSADLPTSGARD</sequence>
<keyword evidence="5" id="KW-0520">NAD</keyword>
<evidence type="ECO:0000259" key="8">
    <source>
        <dbReference type="Pfam" id="PF08125"/>
    </source>
</evidence>
<dbReference type="Gene3D" id="1.10.1040.10">
    <property type="entry name" value="N-(1-d-carboxylethyl)-l-norvaline Dehydrogenase, domain 2"/>
    <property type="match status" value="1"/>
</dbReference>
<evidence type="ECO:0000259" key="7">
    <source>
        <dbReference type="Pfam" id="PF01232"/>
    </source>
</evidence>
<dbReference type="InterPro" id="IPR000669">
    <property type="entry name" value="Mannitol_DH"/>
</dbReference>
<dbReference type="InterPro" id="IPR013328">
    <property type="entry name" value="6PGD_dom2"/>
</dbReference>
<dbReference type="PRINTS" id="PR00084">
    <property type="entry name" value="MTLDHDRGNASE"/>
</dbReference>